<dbReference type="AlphaFoldDB" id="A0A556U526"/>
<name>A0A556U526_BAGYA</name>
<gene>
    <name evidence="1" type="ORF">Baya_6127</name>
</gene>
<evidence type="ECO:0000313" key="2">
    <source>
        <dbReference type="Proteomes" id="UP000319801"/>
    </source>
</evidence>
<keyword evidence="2" id="KW-1185">Reference proteome</keyword>
<accession>A0A556U526</accession>
<evidence type="ECO:0000313" key="1">
    <source>
        <dbReference type="EMBL" id="TSM77377.1"/>
    </source>
</evidence>
<comment type="caution">
    <text evidence="1">The sequence shown here is derived from an EMBL/GenBank/DDBJ whole genome shotgun (WGS) entry which is preliminary data.</text>
</comment>
<dbReference type="EMBL" id="VCAZ01000049">
    <property type="protein sequence ID" value="TSM77377.1"/>
    <property type="molecule type" value="Genomic_DNA"/>
</dbReference>
<dbReference type="Proteomes" id="UP000319801">
    <property type="component" value="Unassembled WGS sequence"/>
</dbReference>
<protein>
    <submittedName>
        <fullName evidence="1">Uncharacterized protein</fullName>
    </submittedName>
</protein>
<reference evidence="1 2" key="1">
    <citation type="journal article" date="2019" name="Genome Biol. Evol.">
        <title>Whole-Genome Sequencing of the Giant Devil Catfish, Bagarius yarrelli.</title>
        <authorList>
            <person name="Jiang W."/>
            <person name="Lv Y."/>
            <person name="Cheng L."/>
            <person name="Yang K."/>
            <person name="Chao B."/>
            <person name="Wang X."/>
            <person name="Li Y."/>
            <person name="Pan X."/>
            <person name="You X."/>
            <person name="Zhang Y."/>
            <person name="Yang J."/>
            <person name="Li J."/>
            <person name="Zhang X."/>
            <person name="Liu S."/>
            <person name="Sun C."/>
            <person name="Yang J."/>
            <person name="Shi Q."/>
        </authorList>
    </citation>
    <scope>NUCLEOTIDE SEQUENCE [LARGE SCALE GENOMIC DNA]</scope>
    <source>
        <strain evidence="1">JWS20170419001</strain>
        <tissue evidence="1">Muscle</tissue>
    </source>
</reference>
<proteinExistence type="predicted"/>
<sequence>MKTTLKDTGIYRCNASCLSSVITMLYKHFVQTLTIPVTCVSCACQNSVYGQNKDGSTRIGGDLFLESPERTSTQTVPRLVKSSSSVRAKALLISSIPQPHSFTSELPDPFIAPFTTKDSLLISSAMPWNKLNGNRDPSWIICQDFTVSRYQTLRKFLLMPRASHVHSPGFGIEPNGMVARHVKSTSHEAGLFVICIEAQSCGVISFKSH</sequence>
<organism evidence="1 2">
    <name type="scientific">Bagarius yarrelli</name>
    <name type="common">Goonch</name>
    <name type="synonym">Bagrus yarrelli</name>
    <dbReference type="NCBI Taxonomy" id="175774"/>
    <lineage>
        <taxon>Eukaryota</taxon>
        <taxon>Metazoa</taxon>
        <taxon>Chordata</taxon>
        <taxon>Craniata</taxon>
        <taxon>Vertebrata</taxon>
        <taxon>Euteleostomi</taxon>
        <taxon>Actinopterygii</taxon>
        <taxon>Neopterygii</taxon>
        <taxon>Teleostei</taxon>
        <taxon>Ostariophysi</taxon>
        <taxon>Siluriformes</taxon>
        <taxon>Sisoridae</taxon>
        <taxon>Sisorinae</taxon>
        <taxon>Bagarius</taxon>
    </lineage>
</organism>